<organism evidence="2 3">
    <name type="scientific">Penicillium capsulatum</name>
    <dbReference type="NCBI Taxonomy" id="69766"/>
    <lineage>
        <taxon>Eukaryota</taxon>
        <taxon>Fungi</taxon>
        <taxon>Dikarya</taxon>
        <taxon>Ascomycota</taxon>
        <taxon>Pezizomycotina</taxon>
        <taxon>Eurotiomycetes</taxon>
        <taxon>Eurotiomycetidae</taxon>
        <taxon>Eurotiales</taxon>
        <taxon>Aspergillaceae</taxon>
        <taxon>Penicillium</taxon>
    </lineage>
</organism>
<protein>
    <submittedName>
        <fullName evidence="2">Uncharacterized protein</fullName>
    </submittedName>
</protein>
<feature type="region of interest" description="Disordered" evidence="1">
    <location>
        <begin position="249"/>
        <end position="306"/>
    </location>
</feature>
<dbReference type="InterPro" id="IPR021822">
    <property type="entry name" value="DUF3405"/>
</dbReference>
<dbReference type="PANTHER" id="PTHR36205:SF4">
    <property type="match status" value="1"/>
</dbReference>
<accession>A0A9W9IHX7</accession>
<proteinExistence type="predicted"/>
<dbReference type="OrthoDB" id="3353407at2759"/>
<evidence type="ECO:0000313" key="3">
    <source>
        <dbReference type="Proteomes" id="UP001146351"/>
    </source>
</evidence>
<evidence type="ECO:0000256" key="1">
    <source>
        <dbReference type="SAM" id="MobiDB-lite"/>
    </source>
</evidence>
<reference evidence="2" key="2">
    <citation type="journal article" date="2023" name="IMA Fungus">
        <title>Comparative genomic study of the Penicillium genus elucidates a diverse pangenome and 15 lateral gene transfer events.</title>
        <authorList>
            <person name="Petersen C."/>
            <person name="Sorensen T."/>
            <person name="Nielsen M.R."/>
            <person name="Sondergaard T.E."/>
            <person name="Sorensen J.L."/>
            <person name="Fitzpatrick D.A."/>
            <person name="Frisvad J.C."/>
            <person name="Nielsen K.L."/>
        </authorList>
    </citation>
    <scope>NUCLEOTIDE SEQUENCE</scope>
    <source>
        <strain evidence="2">IBT 21917</strain>
    </source>
</reference>
<dbReference type="Proteomes" id="UP001146351">
    <property type="component" value="Unassembled WGS sequence"/>
</dbReference>
<reference evidence="2" key="1">
    <citation type="submission" date="2022-11" db="EMBL/GenBank/DDBJ databases">
        <authorList>
            <person name="Petersen C."/>
        </authorList>
    </citation>
    <scope>NUCLEOTIDE SEQUENCE</scope>
    <source>
        <strain evidence="2">IBT 21917</strain>
    </source>
</reference>
<feature type="compositionally biased region" description="Polar residues" evidence="1">
    <location>
        <begin position="278"/>
        <end position="297"/>
    </location>
</feature>
<sequence>MVYPNGQHDALVFFMIRRADWVNALFGAFQSRHLYIDGYDRIIRTLETLSREMEILRRGAETQLRYPKHDVPQCFWIRWSRLNVEFDRQRRILESERTTPDLAPVLFEMICLQVRRLTLCGSDGDGKIDSYAARKEELILKKAAALVEPKQEDSGRRIDFIGARLRQDSVPRSSGISSLSSLSIVDFWKVKMDHLKAQFDIYLRKVSSDTTLLRLAVYPLSMIWSFYTPYCPSRYQAVVRFGYFNKPTPQDPSSDAVKSPNSPKWNSRPRVIRPGSIISETPSNDEAASSASVSSNPDGDIASEGDIRDDRFYKGGLLALNIDQPSPPQPAIYDPYPDYNSKGWQETWTGLFRACEGPDGVDLDRSNPLDMMMVYPGNQKEFPRPKVGAFEAVDLDDQVCADRYSRYGMYGYSSLQQSLNPINWNNVTWGELQSKCFSRNAGRYEFDRDDTDQVLPLPNHFTPPDNETKHGSLNYKSRTAVLLRTWHDMFWTENLKYYVRSLIVELALHSGAEYEVIILVHVKKDWESIYHSNGTVDNAAIQNLKDLFIPPEFHDMVVFFSEKTLEAWYPDVEDHRPEFQTYQAVQLLSQTQRNFDFYWQLETDSRFTGHTYHFFERAIQFARNQARKYLWERNAYFYIEDTHGPWDQFVEMVDHEISEKNAHSVWGPVPKAGVSPIGPQPPVSQPSDDDYEWGVGDEADFLTFLPIFDPTETEWARAKDMWNLPPESTGGDPAKEIPRRGTLGTMSRLSTTLLNQMHHAQLNGWGLASEMTPATFSLWHGLKAVHVPHPIYVDGKWTPNQLAGILNHGSAEKMNAGPDSVWSLNHLVDHVLYRMSYLFTTQTGEDLFRRWMGYKVDPRENDNGLSRQDPYGRTWVESGDLREDLYGHLCYPSFFLHSVKNPQEQKGTDQAVPV</sequence>
<dbReference type="Pfam" id="PF11885">
    <property type="entry name" value="DUF3405"/>
    <property type="match status" value="1"/>
</dbReference>
<comment type="caution">
    <text evidence="2">The sequence shown here is derived from an EMBL/GenBank/DDBJ whole genome shotgun (WGS) entry which is preliminary data.</text>
</comment>
<evidence type="ECO:0000313" key="2">
    <source>
        <dbReference type="EMBL" id="KAJ5179264.1"/>
    </source>
</evidence>
<dbReference type="AlphaFoldDB" id="A0A9W9IHX7"/>
<dbReference type="EMBL" id="JAPQKO010000002">
    <property type="protein sequence ID" value="KAJ5179264.1"/>
    <property type="molecule type" value="Genomic_DNA"/>
</dbReference>
<gene>
    <name evidence="2" type="ORF">N7492_002474</name>
</gene>
<keyword evidence="3" id="KW-1185">Reference proteome</keyword>
<name>A0A9W9IHX7_9EURO</name>
<dbReference type="PANTHER" id="PTHR36205">
    <property type="entry name" value="CHROMOSOME 19, WHOLE GENOME SHOTGUN SEQUENCE"/>
    <property type="match status" value="1"/>
</dbReference>